<sequence length="850" mass="97035">MSTSHSRKSCDITSTSFSEDSKSSPSLPTRRPRTSTSTRVCGRDNHSYMVAVIEGRGVASEIGMCFIDLRTSECILSQFADSQTYIKTLHKLNLYDPSEIVLSQTAFEPSKSKLCKVLEDNIPMASFVPIGRKYFNDAIGLNYIKQAKDESTSLILGIASKHLFLNPFSATAAILKYIESTQNIFFTNHSIKFKYQGCEGTMMIDSMTSRNLELISNINNPRSNHSLFVYLFIEVGRLYRLARLLRTNILQPLSDIMTINMRLDAVEGFHFRCMNISYGETPTYNSYLLCTELIRHEACDIDTFFAIQTALKPFQDIDHLITALIQVPKRPSIKYAEQSINNVIMLKHNLRLIQLLKESFTGIQNSLLDAIYELLTDTRLDAFEELINDVINEDITYVKTPLALRNQRCYAVKAGFNGLLDVARQTYKETVDDLNEIIATYRDQYQIPIKTQFSSAIGFYLSINNEQLEGRPLPLIFITIKKKKKGQTFTTLEIMKKNTKINDSLTEVYLMSDKIIEDLISEIRGDIGVLYKASESIAMLDMLISFVHQCTVSNYVRPEFTDTLAIKAGRHPMRESLYNDTFVPNDTYASSATSFQLITGPNMSGKSTYLRQIALMSIMSQIGSYVPAEYASFRVADQLFTRICNDDNIENNTSTFVIEMRETAYILQNVTDDSLVIIDELGRGTSTHDGLGITYAICEELLKTKAFIFFATHFHELTRSLTVYPKVVNLHLEVEINEDNRLLAMKYLYRVKDGRNEDEHYGLKFGQIIGFPQEVIRKASEVSHKLQELIDTNKEKSTSNKIIQRRKILLQQLVQHLLQIKRSSNLDKDSLKKYLKMVQEEFIAKMEELL</sequence>
<keyword evidence="5" id="KW-0238">DNA-binding</keyword>
<evidence type="ECO:0000256" key="2">
    <source>
        <dbReference type="ARBA" id="ARBA00022151"/>
    </source>
</evidence>
<keyword evidence="3" id="KW-0547">Nucleotide-binding</keyword>
<dbReference type="Gene3D" id="3.40.50.300">
    <property type="entry name" value="P-loop containing nucleotide triphosphate hydrolases"/>
    <property type="match status" value="1"/>
</dbReference>
<dbReference type="InterPro" id="IPR007861">
    <property type="entry name" value="DNA_mismatch_repair_MutS_clamp"/>
</dbReference>
<feature type="region of interest" description="Disordered" evidence="8">
    <location>
        <begin position="1"/>
        <end position="39"/>
    </location>
</feature>
<dbReference type="Pfam" id="PF05190">
    <property type="entry name" value="MutS_IV"/>
    <property type="match status" value="1"/>
</dbReference>
<feature type="domain" description="DNA mismatch repair proteins mutS family" evidence="9">
    <location>
        <begin position="674"/>
        <end position="690"/>
    </location>
</feature>
<name>A0A9N9BS29_9GLOM</name>
<evidence type="ECO:0000259" key="9">
    <source>
        <dbReference type="PROSITE" id="PS00486"/>
    </source>
</evidence>
<evidence type="ECO:0000256" key="6">
    <source>
        <dbReference type="ARBA" id="ARBA00023254"/>
    </source>
</evidence>
<keyword evidence="6" id="KW-0469">Meiosis</keyword>
<dbReference type="GO" id="GO:0007131">
    <property type="term" value="P:reciprocal meiotic recombination"/>
    <property type="evidence" value="ECO:0007669"/>
    <property type="project" value="TreeGrafter"/>
</dbReference>
<dbReference type="SUPFAM" id="SSF53150">
    <property type="entry name" value="DNA repair protein MutS, domain II"/>
    <property type="match status" value="1"/>
</dbReference>
<dbReference type="PIRSF" id="PIRSF005813">
    <property type="entry name" value="MSH2"/>
    <property type="match status" value="1"/>
</dbReference>
<dbReference type="GO" id="GO:0005524">
    <property type="term" value="F:ATP binding"/>
    <property type="evidence" value="ECO:0007669"/>
    <property type="project" value="UniProtKB-KW"/>
</dbReference>
<dbReference type="GO" id="GO:0006298">
    <property type="term" value="P:mismatch repair"/>
    <property type="evidence" value="ECO:0007669"/>
    <property type="project" value="InterPro"/>
</dbReference>
<dbReference type="EMBL" id="CAJVPQ010001997">
    <property type="protein sequence ID" value="CAG8578927.1"/>
    <property type="molecule type" value="Genomic_DNA"/>
</dbReference>
<evidence type="ECO:0000256" key="4">
    <source>
        <dbReference type="ARBA" id="ARBA00022840"/>
    </source>
</evidence>
<dbReference type="AlphaFoldDB" id="A0A9N9BS29"/>
<dbReference type="Gene3D" id="1.10.1420.10">
    <property type="match status" value="2"/>
</dbReference>
<proteinExistence type="inferred from homology"/>
<comment type="caution">
    <text evidence="10">The sequence shown here is derived from an EMBL/GenBank/DDBJ whole genome shotgun (WGS) entry which is preliminary data.</text>
</comment>
<evidence type="ECO:0000256" key="3">
    <source>
        <dbReference type="ARBA" id="ARBA00022741"/>
    </source>
</evidence>
<dbReference type="GO" id="GO:0030983">
    <property type="term" value="F:mismatched DNA binding"/>
    <property type="evidence" value="ECO:0007669"/>
    <property type="project" value="InterPro"/>
</dbReference>
<dbReference type="Gene3D" id="3.30.420.110">
    <property type="entry name" value="MutS, connector domain"/>
    <property type="match status" value="1"/>
</dbReference>
<dbReference type="GO" id="GO:0140664">
    <property type="term" value="F:ATP-dependent DNA damage sensor activity"/>
    <property type="evidence" value="ECO:0007669"/>
    <property type="project" value="InterPro"/>
</dbReference>
<evidence type="ECO:0000313" key="11">
    <source>
        <dbReference type="Proteomes" id="UP000789570"/>
    </source>
</evidence>
<dbReference type="InterPro" id="IPR007696">
    <property type="entry name" value="DNA_mismatch_repair_MutS_core"/>
</dbReference>
<dbReference type="InterPro" id="IPR036187">
    <property type="entry name" value="DNA_mismatch_repair_MutS_sf"/>
</dbReference>
<accession>A0A9N9BS29</accession>
<dbReference type="InterPro" id="IPR027417">
    <property type="entry name" value="P-loop_NTPase"/>
</dbReference>
<dbReference type="SUPFAM" id="SSF52540">
    <property type="entry name" value="P-loop containing nucleoside triphosphate hydrolases"/>
    <property type="match status" value="1"/>
</dbReference>
<keyword evidence="4" id="KW-0067">ATP-binding</keyword>
<dbReference type="SMART" id="SM00533">
    <property type="entry name" value="MUTSd"/>
    <property type="match status" value="1"/>
</dbReference>
<dbReference type="InterPro" id="IPR007860">
    <property type="entry name" value="DNA_mmatch_repair_MutS_con_dom"/>
</dbReference>
<dbReference type="SUPFAM" id="SSF48334">
    <property type="entry name" value="DNA repair protein MutS, domain III"/>
    <property type="match status" value="1"/>
</dbReference>
<dbReference type="PANTHER" id="PTHR11361:SF21">
    <property type="entry name" value="MUTS PROTEIN HOMOLOG 4"/>
    <property type="match status" value="1"/>
</dbReference>
<feature type="compositionally biased region" description="Low complexity" evidence="8">
    <location>
        <begin position="14"/>
        <end position="39"/>
    </location>
</feature>
<evidence type="ECO:0000256" key="1">
    <source>
        <dbReference type="ARBA" id="ARBA00006271"/>
    </source>
</evidence>
<organism evidence="10 11">
    <name type="scientific">Funneliformis caledonium</name>
    <dbReference type="NCBI Taxonomy" id="1117310"/>
    <lineage>
        <taxon>Eukaryota</taxon>
        <taxon>Fungi</taxon>
        <taxon>Fungi incertae sedis</taxon>
        <taxon>Mucoromycota</taxon>
        <taxon>Glomeromycotina</taxon>
        <taxon>Glomeromycetes</taxon>
        <taxon>Glomerales</taxon>
        <taxon>Glomeraceae</taxon>
        <taxon>Funneliformis</taxon>
    </lineage>
</organism>
<reference evidence="10" key="1">
    <citation type="submission" date="2021-06" db="EMBL/GenBank/DDBJ databases">
        <authorList>
            <person name="Kallberg Y."/>
            <person name="Tangrot J."/>
            <person name="Rosling A."/>
        </authorList>
    </citation>
    <scope>NUCLEOTIDE SEQUENCE</scope>
    <source>
        <strain evidence="10">UK204</strain>
    </source>
</reference>
<evidence type="ECO:0000256" key="7">
    <source>
        <dbReference type="ARBA" id="ARBA00073774"/>
    </source>
</evidence>
<dbReference type="Pfam" id="PF05192">
    <property type="entry name" value="MutS_III"/>
    <property type="match status" value="1"/>
</dbReference>
<dbReference type="Pfam" id="PF00488">
    <property type="entry name" value="MutS_V"/>
    <property type="match status" value="1"/>
</dbReference>
<dbReference type="InterPro" id="IPR045076">
    <property type="entry name" value="MutS"/>
</dbReference>
<dbReference type="PROSITE" id="PS00486">
    <property type="entry name" value="DNA_MISMATCH_REPAIR_2"/>
    <property type="match status" value="1"/>
</dbReference>
<dbReference type="InterPro" id="IPR011184">
    <property type="entry name" value="DNA_mismatch_repair_Msh2"/>
</dbReference>
<dbReference type="OrthoDB" id="276261at2759"/>
<gene>
    <name evidence="10" type="ORF">FCALED_LOCUS7491</name>
</gene>
<dbReference type="InterPro" id="IPR000432">
    <property type="entry name" value="DNA_mismatch_repair_MutS_C"/>
</dbReference>
<evidence type="ECO:0000256" key="8">
    <source>
        <dbReference type="SAM" id="MobiDB-lite"/>
    </source>
</evidence>
<evidence type="ECO:0000256" key="5">
    <source>
        <dbReference type="ARBA" id="ARBA00023125"/>
    </source>
</evidence>
<dbReference type="Proteomes" id="UP000789570">
    <property type="component" value="Unassembled WGS sequence"/>
</dbReference>
<keyword evidence="11" id="KW-1185">Reference proteome</keyword>
<dbReference type="PANTHER" id="PTHR11361">
    <property type="entry name" value="DNA MISMATCH REPAIR PROTEIN MUTS FAMILY MEMBER"/>
    <property type="match status" value="1"/>
</dbReference>
<dbReference type="Pfam" id="PF05188">
    <property type="entry name" value="MutS_II"/>
    <property type="match status" value="1"/>
</dbReference>
<dbReference type="SMART" id="SM00534">
    <property type="entry name" value="MUTSac"/>
    <property type="match status" value="1"/>
</dbReference>
<dbReference type="FunFam" id="3.40.50.300:FF:000870">
    <property type="entry name" value="MutS protein homolog 4"/>
    <property type="match status" value="1"/>
</dbReference>
<dbReference type="FunFam" id="3.30.420.110:FF:000003">
    <property type="entry name" value="mutS protein homolog 4"/>
    <property type="match status" value="1"/>
</dbReference>
<comment type="similarity">
    <text evidence="1">Belongs to the DNA mismatch repair MutS family.</text>
</comment>
<protein>
    <recommendedName>
        <fullName evidence="2 7">DNA mismatch repair protein MSH3</fullName>
    </recommendedName>
    <alternativeName>
        <fullName evidence="2 7">DNA mismatch repair protein MSH3</fullName>
    </alternativeName>
</protein>
<dbReference type="GO" id="GO:0005634">
    <property type="term" value="C:nucleus"/>
    <property type="evidence" value="ECO:0007669"/>
    <property type="project" value="TreeGrafter"/>
</dbReference>
<dbReference type="InterPro" id="IPR036678">
    <property type="entry name" value="MutS_con_dom_sf"/>
</dbReference>
<evidence type="ECO:0000313" key="10">
    <source>
        <dbReference type="EMBL" id="CAG8578927.1"/>
    </source>
</evidence>